<evidence type="ECO:0000256" key="6">
    <source>
        <dbReference type="SAM" id="MobiDB-lite"/>
    </source>
</evidence>
<gene>
    <name evidence="8" type="ORF">CEUR00632_LOCUS17374</name>
</gene>
<comment type="subcellular location">
    <subcellularLocation>
        <location evidence="1">Cell projection</location>
        <location evidence="1">Cilium</location>
    </subcellularLocation>
    <subcellularLocation>
        <location evidence="2">Cytoplasm</location>
        <location evidence="2">Cytoskeleton</location>
    </subcellularLocation>
</comment>
<keyword evidence="4" id="KW-0206">Cytoskeleton</keyword>
<dbReference type="PROSITE" id="PS51665">
    <property type="entry name" value="ENKURIN"/>
    <property type="match status" value="1"/>
</dbReference>
<keyword evidence="3" id="KW-0963">Cytoplasm</keyword>
<dbReference type="InterPro" id="IPR052102">
    <property type="entry name" value="Enkurin_domain-protein"/>
</dbReference>
<dbReference type="PANTHER" id="PTHR21490">
    <property type="entry name" value="ENKURIN-RELATED"/>
    <property type="match status" value="1"/>
</dbReference>
<dbReference type="GO" id="GO:0005881">
    <property type="term" value="C:cytoplasmic microtubule"/>
    <property type="evidence" value="ECO:0007669"/>
    <property type="project" value="TreeGrafter"/>
</dbReference>
<evidence type="ECO:0000256" key="4">
    <source>
        <dbReference type="ARBA" id="ARBA00023212"/>
    </source>
</evidence>
<organism evidence="8">
    <name type="scientific">Chlamydomonas euryale</name>
    <dbReference type="NCBI Taxonomy" id="1486919"/>
    <lineage>
        <taxon>Eukaryota</taxon>
        <taxon>Viridiplantae</taxon>
        <taxon>Chlorophyta</taxon>
        <taxon>core chlorophytes</taxon>
        <taxon>Chlorophyceae</taxon>
        <taxon>CS clade</taxon>
        <taxon>Chlamydomonadales</taxon>
        <taxon>Chlamydomonadaceae</taxon>
        <taxon>Chlamydomonas</taxon>
    </lineage>
</organism>
<reference evidence="8" key="1">
    <citation type="submission" date="2021-01" db="EMBL/GenBank/DDBJ databases">
        <authorList>
            <person name="Corre E."/>
            <person name="Pelletier E."/>
            <person name="Niang G."/>
            <person name="Scheremetjew M."/>
            <person name="Finn R."/>
            <person name="Kale V."/>
            <person name="Holt S."/>
            <person name="Cochrane G."/>
            <person name="Meng A."/>
            <person name="Brown T."/>
            <person name="Cohen L."/>
        </authorList>
    </citation>
    <scope>NUCLEOTIDE SEQUENCE</scope>
    <source>
        <strain evidence="8">CCMP219</strain>
    </source>
</reference>
<protein>
    <recommendedName>
        <fullName evidence="7">Enkurin domain-containing protein</fullName>
    </recommendedName>
</protein>
<evidence type="ECO:0000313" key="8">
    <source>
        <dbReference type="EMBL" id="CAD8304042.1"/>
    </source>
</evidence>
<feature type="domain" description="Enkurin" evidence="7">
    <location>
        <begin position="197"/>
        <end position="289"/>
    </location>
</feature>
<name>A0A7R9Z4G1_9CHLO</name>
<evidence type="ECO:0000256" key="1">
    <source>
        <dbReference type="ARBA" id="ARBA00004138"/>
    </source>
</evidence>
<evidence type="ECO:0000256" key="3">
    <source>
        <dbReference type="ARBA" id="ARBA00022490"/>
    </source>
</evidence>
<evidence type="ECO:0000259" key="7">
    <source>
        <dbReference type="PROSITE" id="PS51665"/>
    </source>
</evidence>
<dbReference type="PANTHER" id="PTHR21490:SF2">
    <property type="entry name" value="ENKURIN DOMAIN-CONTAINING PROTEIN 1"/>
    <property type="match status" value="1"/>
</dbReference>
<dbReference type="Pfam" id="PF13864">
    <property type="entry name" value="Enkurin"/>
    <property type="match status" value="1"/>
</dbReference>
<dbReference type="GO" id="GO:0005929">
    <property type="term" value="C:cilium"/>
    <property type="evidence" value="ECO:0007669"/>
    <property type="project" value="UniProtKB-SubCell"/>
</dbReference>
<accession>A0A7R9Z4G1</accession>
<feature type="region of interest" description="Disordered" evidence="6">
    <location>
        <begin position="45"/>
        <end position="156"/>
    </location>
</feature>
<dbReference type="AlphaFoldDB" id="A0A7R9Z4G1"/>
<dbReference type="InterPro" id="IPR027012">
    <property type="entry name" value="Enkurin_dom"/>
</dbReference>
<dbReference type="EMBL" id="HBEC01037392">
    <property type="protein sequence ID" value="CAD8304042.1"/>
    <property type="molecule type" value="Transcribed_RNA"/>
</dbReference>
<proteinExistence type="predicted"/>
<evidence type="ECO:0000256" key="5">
    <source>
        <dbReference type="ARBA" id="ARBA00023273"/>
    </source>
</evidence>
<evidence type="ECO:0000256" key="2">
    <source>
        <dbReference type="ARBA" id="ARBA00004245"/>
    </source>
</evidence>
<feature type="compositionally biased region" description="Polar residues" evidence="6">
    <location>
        <begin position="64"/>
        <end position="78"/>
    </location>
</feature>
<sequence>MPTPAPRPGVRAKGSEESIYNVAGLSALEGPVKPVVRTFHVEVPDAVGADQRKAGPRPGLPAATSRTAADSSQISGSLNPVRGVRDVQQRAGVKPTDHARANRAAVRDSSMLNAARRAASDDIGAPPLAQQNRTPAQRPPPGMLCVPSADQPGPRMDFVQRNKMEAAAATRPQPVKRQGSADAKHADFGRVPTYLLQRKIEAIEAEEEVVRAREAAKIPPGMRLLPEHERLETLSVLQRNKAEVERLIWALPLKIETLGQRRRKDELDERIADIEQGIKAFSKPSVIVRAD</sequence>
<keyword evidence="5" id="KW-0966">Cell projection</keyword>